<comment type="caution">
    <text evidence="2">The sequence shown here is derived from an EMBL/GenBank/DDBJ whole genome shotgun (WGS) entry which is preliminary data.</text>
</comment>
<feature type="non-terminal residue" evidence="2">
    <location>
        <position position="1"/>
    </location>
</feature>
<dbReference type="AlphaFoldDB" id="A0A643BUM2"/>
<dbReference type="Proteomes" id="UP000437017">
    <property type="component" value="Unassembled WGS sequence"/>
</dbReference>
<dbReference type="PANTHER" id="PTHR31909">
    <property type="entry name" value="CHROMOSOME 20 ORF85 FAMILY MEMBER"/>
    <property type="match status" value="1"/>
</dbReference>
<keyword evidence="3" id="KW-1185">Reference proteome</keyword>
<protein>
    <submittedName>
        <fullName evidence="2">Uncharacterized protein</fullName>
    </submittedName>
</protein>
<proteinExistence type="predicted"/>
<reference evidence="2 3" key="1">
    <citation type="journal article" date="2019" name="PLoS ONE">
        <title>Genomic analyses reveal an absence of contemporary introgressive admixture between fin whales and blue whales, despite known hybrids.</title>
        <authorList>
            <person name="Westbury M.V."/>
            <person name="Petersen B."/>
            <person name="Lorenzen E.D."/>
        </authorList>
    </citation>
    <scope>NUCLEOTIDE SEQUENCE [LARGE SCALE GENOMIC DNA]</scope>
    <source>
        <strain evidence="2">FinWhale-01</strain>
    </source>
</reference>
<evidence type="ECO:0000313" key="3">
    <source>
        <dbReference type="Proteomes" id="UP000437017"/>
    </source>
</evidence>
<sequence>RLKPERRLASFGNPGKTVGEALRPNPAMISPLHKAVVMCQGEMQAGTLSVLKCYTSAIFNPSTKASMGSTTSSHLDHGHVTSPACPFLIFFALWLEGSNIPVVHELSTQLQTARDPGPPCSPNATAQIPVFSLASKLLHLPQFFQLRWTHHAQLGQPTEKFHGKNRDSANTQGPSTRPPAFVSSAARGGPAVGRSPAGAPQAPTAERVPRELTVCSGTSCGGASRGRDEEPAALFLHDVIHASVAATDSCDPGTIMVKMSQGRLTLPPCFLSRAQNWSFLKGYDPMPVTLTVPSPQGNKKGPVKLLGYVPLFSDTVPSSTSQAVGSRVDTPREKALISLDFFFAEGFRKKELGDELQPIREEGRAGLPPSLRRKLGSLSNLRSHAWAKVSGQYSQGQGHIVAASQDEQVSPLGLGWSKTAAGGSLKTLSAFLP</sequence>
<dbReference type="InterPro" id="IPR020339">
    <property type="entry name" value="C20orf85-like"/>
</dbReference>
<dbReference type="EMBL" id="SGJD01004327">
    <property type="protein sequence ID" value="KAB0391676.1"/>
    <property type="molecule type" value="Genomic_DNA"/>
</dbReference>
<organism evidence="2 3">
    <name type="scientific">Balaenoptera physalus</name>
    <name type="common">Fin whale</name>
    <name type="synonym">Balaena physalus</name>
    <dbReference type="NCBI Taxonomy" id="9770"/>
    <lineage>
        <taxon>Eukaryota</taxon>
        <taxon>Metazoa</taxon>
        <taxon>Chordata</taxon>
        <taxon>Craniata</taxon>
        <taxon>Vertebrata</taxon>
        <taxon>Euteleostomi</taxon>
        <taxon>Mammalia</taxon>
        <taxon>Eutheria</taxon>
        <taxon>Laurasiatheria</taxon>
        <taxon>Artiodactyla</taxon>
        <taxon>Whippomorpha</taxon>
        <taxon>Cetacea</taxon>
        <taxon>Mysticeti</taxon>
        <taxon>Balaenopteridae</taxon>
        <taxon>Balaenoptera</taxon>
    </lineage>
</organism>
<evidence type="ECO:0000256" key="1">
    <source>
        <dbReference type="SAM" id="MobiDB-lite"/>
    </source>
</evidence>
<name>A0A643BUM2_BALPH</name>
<dbReference type="OrthoDB" id="9972212at2759"/>
<gene>
    <name evidence="2" type="ORF">E2I00_000434</name>
</gene>
<accession>A0A643BUM2</accession>
<evidence type="ECO:0000313" key="2">
    <source>
        <dbReference type="EMBL" id="KAB0391676.1"/>
    </source>
</evidence>
<dbReference type="PANTHER" id="PTHR31909:SF2">
    <property type="entry name" value="RIKEN CDNA 2410004P03 GENE"/>
    <property type="match status" value="1"/>
</dbReference>
<feature type="region of interest" description="Disordered" evidence="1">
    <location>
        <begin position="156"/>
        <end position="210"/>
    </location>
</feature>